<protein>
    <submittedName>
        <fullName evidence="6">N-alpha-acetyl diaminobutyric acid deacetylase DoeB</fullName>
    </submittedName>
</protein>
<dbReference type="PANTHER" id="PTHR37326:SF1">
    <property type="entry name" value="BLL3975 PROTEIN"/>
    <property type="match status" value="1"/>
</dbReference>
<keyword evidence="7" id="KW-1185">Reference proteome</keyword>
<evidence type="ECO:0000259" key="5">
    <source>
        <dbReference type="Pfam" id="PF24827"/>
    </source>
</evidence>
<dbReference type="InterPro" id="IPR043795">
    <property type="entry name" value="N-alpha-Ac-DABA-like"/>
</dbReference>
<dbReference type="PIRSF" id="PIRSF039012">
    <property type="entry name" value="ASP"/>
    <property type="match status" value="1"/>
</dbReference>
<dbReference type="CDD" id="cd06252">
    <property type="entry name" value="M14_ASTE_ASPA-like"/>
    <property type="match status" value="1"/>
</dbReference>
<dbReference type="RefSeq" id="WP_187634335.1">
    <property type="nucleotide sequence ID" value="NZ_VZQQ01000008.1"/>
</dbReference>
<evidence type="ECO:0000256" key="4">
    <source>
        <dbReference type="ARBA" id="ARBA00022833"/>
    </source>
</evidence>
<dbReference type="InterPro" id="IPR014336">
    <property type="entry name" value="DoeB"/>
</dbReference>
<gene>
    <name evidence="6" type="primary">doeB</name>
    <name evidence="6" type="ORF">F6X42_11685</name>
</gene>
<keyword evidence="2" id="KW-0479">Metal-binding</keyword>
<evidence type="ECO:0000256" key="1">
    <source>
        <dbReference type="ARBA" id="ARBA00001947"/>
    </source>
</evidence>
<dbReference type="Proteomes" id="UP000736373">
    <property type="component" value="Unassembled WGS sequence"/>
</dbReference>
<evidence type="ECO:0000256" key="2">
    <source>
        <dbReference type="ARBA" id="ARBA00022723"/>
    </source>
</evidence>
<dbReference type="Pfam" id="PF24827">
    <property type="entry name" value="AstE_AspA_cat"/>
    <property type="match status" value="1"/>
</dbReference>
<feature type="domain" description="Succinylglutamate desuccinylase/Aspartoacylase catalytic" evidence="5">
    <location>
        <begin position="48"/>
        <end position="234"/>
    </location>
</feature>
<sequence>MRASPIQPTVDFNADGEQHGFLKLPHSHDGSAWGAEMIPITVIRNGEGPTALLTGGNHGDEYEGPIALSKLAGTLKANDVCGRVIIVPFMNFPAFRAGTRTSPIDRGNLNRSFPGKPDGTVTEKIADYFQRYLLPLADYVLDLHAGGRTLDFVPFAAIHVLPDATQQARCEAAMRAFGAPYSMRMLELDSVGLYDTAVEEAGKVFVSTELGGGGTATMHSVAITERGVRGFLQHAGIIRQDEAMGHSSASAPRTTTLLDMPDSTCYTTSEHDGLLELCKDLGDMVDSGEVIARVYDAKRTGAAPIEYRARRGGMLAARHFPGLVRSGDTVAVVADVLERGIPVTV</sequence>
<dbReference type="Gene3D" id="3.40.630.10">
    <property type="entry name" value="Zn peptidases"/>
    <property type="match status" value="1"/>
</dbReference>
<dbReference type="NCBIfam" id="TIGR02994">
    <property type="entry name" value="ectoine_eutE"/>
    <property type="match status" value="1"/>
</dbReference>
<accession>A0ABR7PLQ2</accession>
<evidence type="ECO:0000313" key="6">
    <source>
        <dbReference type="EMBL" id="MBC8747242.1"/>
    </source>
</evidence>
<reference evidence="6 7" key="1">
    <citation type="submission" date="2019-09" db="EMBL/GenBank/DDBJ databases">
        <title>Paraburkholderia podalyriae sp. nov., A South African Podalyria-associated rhizobium.</title>
        <authorList>
            <person name="Mavima L."/>
            <person name="Beukes C.W."/>
            <person name="Palmer M."/>
            <person name="De Meyer S.E."/>
            <person name="James E.K."/>
            <person name="Maluk M."/>
            <person name="Avontuur J.R."/>
            <person name="Chan W.Y."/>
            <person name="Venter S.N."/>
            <person name="Steenkamp E.T."/>
        </authorList>
    </citation>
    <scope>NUCLEOTIDE SEQUENCE [LARGE SCALE GENOMIC DNA]</scope>
    <source>
        <strain evidence="6 7">WC7.3b</strain>
    </source>
</reference>
<keyword evidence="3" id="KW-0378">Hydrolase</keyword>
<comment type="cofactor">
    <cofactor evidence="1">
        <name>Zn(2+)</name>
        <dbReference type="ChEBI" id="CHEBI:29105"/>
    </cofactor>
</comment>
<dbReference type="InterPro" id="IPR053138">
    <property type="entry name" value="N-alpha-Ac-DABA_deacetylase"/>
</dbReference>
<evidence type="ECO:0000313" key="7">
    <source>
        <dbReference type="Proteomes" id="UP000736373"/>
    </source>
</evidence>
<proteinExistence type="predicted"/>
<evidence type="ECO:0000256" key="3">
    <source>
        <dbReference type="ARBA" id="ARBA00022801"/>
    </source>
</evidence>
<dbReference type="InterPro" id="IPR055438">
    <property type="entry name" value="AstE_AspA_cat"/>
</dbReference>
<dbReference type="SUPFAM" id="SSF53187">
    <property type="entry name" value="Zn-dependent exopeptidases"/>
    <property type="match status" value="1"/>
</dbReference>
<comment type="caution">
    <text evidence="6">The sequence shown here is derived from an EMBL/GenBank/DDBJ whole genome shotgun (WGS) entry which is preliminary data.</text>
</comment>
<keyword evidence="4" id="KW-0862">Zinc</keyword>
<dbReference type="EMBL" id="VZQQ01000008">
    <property type="protein sequence ID" value="MBC8747242.1"/>
    <property type="molecule type" value="Genomic_DNA"/>
</dbReference>
<dbReference type="PANTHER" id="PTHR37326">
    <property type="entry name" value="BLL3975 PROTEIN"/>
    <property type="match status" value="1"/>
</dbReference>
<organism evidence="6 7">
    <name type="scientific">Paraburkholderia podalyriae</name>
    <dbReference type="NCBI Taxonomy" id="1938811"/>
    <lineage>
        <taxon>Bacteria</taxon>
        <taxon>Pseudomonadati</taxon>
        <taxon>Pseudomonadota</taxon>
        <taxon>Betaproteobacteria</taxon>
        <taxon>Burkholderiales</taxon>
        <taxon>Burkholderiaceae</taxon>
        <taxon>Paraburkholderia</taxon>
    </lineage>
</organism>
<name>A0ABR7PLQ2_9BURK</name>